<feature type="compositionally biased region" description="Basic and acidic residues" evidence="7">
    <location>
        <begin position="370"/>
        <end position="395"/>
    </location>
</feature>
<evidence type="ECO:0000313" key="10">
    <source>
        <dbReference type="EMBL" id="KAG2466003.1"/>
    </source>
</evidence>
<sequence length="1745" mass="190010">MSLLGVDDEQRWLPTHVQVTVLRARGLRAKGKHGTSDVYTIMQLGKEKYCTSVKEKELSPEWMEECSFELHPGVLEGAPPGGSDLLLTVMHRALIGMDSFLGQVVIPLDRVFQERRSRKNEWFKLHSKVGKKEKERGEIQVTIQFTRNNLTASMYDLSIKDKPRSTLGKLKDKMKGKKSTESSSAIVPSAIGALSGKGGREIDEDDEEDDEQHEEGRRSKVKGFFKKPRLRKSSDTHSNASVASTNSVSSSPGGSLSPTAGISVVVSDLSNSPSLSSNLTVDSPIHTAQPSPKLQTHKRAFSDEVNQTGALPQPKEVQNLKSKGEPLSKSSLCINGSHVYTAAESTVLPGAMGVLQKSSPLSRSLQNLPKKGDDSHKADLDGRRWSLEKPKKNSDAKSPLNLGDMAKEAGLLGHPEGKPVQIATPIISTGNEKQTEEGVKEEHKKNKLHLFSHGSGSKSDSVKSTEHGSPSPPHKTWFGSKDNQHKPSLEVSPKVETRSDAPSHLFSPCFPVHLSSPAFADHIPLGNMPPHANPFTAALVSPPSRPLTNPFFTSLQSNPFFEELLADQVLKSPLPTHCLSSSSLEVSLAASSWTEEHRSPVNGTDLKADPSKQGFNSNSIYLATAQTSLFRSSTTVPESSEKRNLEYRGDWDESFDAFAASRLKPTKDIEAACGPKGRLELSNADTNITVTDLSSTNKKSCDIAETAGIFLPPIPLRRSLMVIVEEDAADWTDRMPPNINKNEKNESSLATIEPGSEAFRDIIQESSLSQTTGGTSIDLNLLDEADLLSEYNDHTNPCLTLKSETSKTYADLGKMESTAPQSMNELSSSSVSSSSVTKISPRFVSTWSAAFMQKAAETLNEDLDRFIDNKTEGDCGPLISNWEDGRSFGKPSELNVSAGKYRINESDLSLLTVEQISGTRNDDEDEDPSVSDWLLEHVGNSKNHDSTSLDANTPNPLRLPIVSSNEPKFISNKPPPDPASDMALTTISFSADALTKTKLIPEYTEETIITEGMDSTFKVSANTIKPKMEDSIDMLPTVKNADVTEEIVPAMECEPSIEVEATFPASVRQVQTGEPLVLLDNISDCHDNGLHVVNDSMIVCADPDDTKESFVGKLSSHGETQNISIVKEDLEDEELLKTPLLVTEPMIKHSFDSEVTVGDDSLPSQFLQSPAQQTNGSDCNPTGFASMWGVETAVPPKPEKTQQDVCSEASGLTMVFPLLVSNSDDHMCQKSNTSSEDGKVSSSEVTGVDHYKTCKSKLSLEELDLVATSDSNLRKLTVFPAPPCMNLSEADKKPNAAKSEVCERMSIPYSNGEKDLLAQPRAAWRKSEDDLSNMFWTAVDEQPQTLNNGTPHIGAIWVENVDLGLTQHNMNLKQAETDGPCDSLASATSIGGPFLSSTEQKHPEECTANREAEFICVTGQPSVMSENLLIKTSEEEVLQATQTPSVVFQEANKPINRLNVWRSSHESFPLHTVQPDCLLTQAHSPPVFSSRNPFVHTPASCPSSSLESSSQEGLSFKDLHVKVAPPCVSIRSDPGDESNHFLHDSKPLAASTPSLVAVTNSRLTHFPSPILSSLTEGPPAGTSQAAAPSSSCPPPPIASAFTVLPEETQPAENVLQRRSSPHPVKPLNTSVLEKHESGVPTGLDKLKSTIQPIFQLSHGQHKDNTVKAEIFPEKAAQYYHLTHDELILLLLQKEAELEKTKMELQKKKAKVSDLEEYIDTLLVRIMEQTPALLQVPVHSSKSTSK</sequence>
<evidence type="ECO:0000256" key="1">
    <source>
        <dbReference type="ARBA" id="ARBA00004172"/>
    </source>
</evidence>
<organism evidence="10 11">
    <name type="scientific">Polypterus senegalus</name>
    <name type="common">Senegal bichir</name>
    <dbReference type="NCBI Taxonomy" id="55291"/>
    <lineage>
        <taxon>Eukaryota</taxon>
        <taxon>Metazoa</taxon>
        <taxon>Chordata</taxon>
        <taxon>Craniata</taxon>
        <taxon>Vertebrata</taxon>
        <taxon>Euteleostomi</taxon>
        <taxon>Actinopterygii</taxon>
        <taxon>Polypteriformes</taxon>
        <taxon>Polypteridae</taxon>
        <taxon>Polypterus</taxon>
    </lineage>
</organism>
<feature type="non-terminal residue" evidence="10">
    <location>
        <position position="1"/>
    </location>
</feature>
<dbReference type="GO" id="GO:0045055">
    <property type="term" value="P:regulated exocytosis"/>
    <property type="evidence" value="ECO:0007669"/>
    <property type="project" value="TreeGrafter"/>
</dbReference>
<feature type="region of interest" description="Disordered" evidence="7">
    <location>
        <begin position="166"/>
        <end position="256"/>
    </location>
</feature>
<dbReference type="Pfam" id="PF00168">
    <property type="entry name" value="C2"/>
    <property type="match status" value="1"/>
</dbReference>
<proteinExistence type="predicted"/>
<accession>A0A8X8BPU2</accession>
<evidence type="ECO:0000256" key="5">
    <source>
        <dbReference type="ARBA" id="ARBA00022927"/>
    </source>
</evidence>
<keyword evidence="4" id="KW-0967">Endosome</keyword>
<feature type="region of interest" description="Disordered" evidence="7">
    <location>
        <begin position="273"/>
        <end position="328"/>
    </location>
</feature>
<dbReference type="Proteomes" id="UP000886611">
    <property type="component" value="Unassembled WGS sequence"/>
</dbReference>
<keyword evidence="6" id="KW-0175">Coiled coil</keyword>
<dbReference type="PANTHER" id="PTHR15746">
    <property type="entry name" value="RAB11-RELATED"/>
    <property type="match status" value="1"/>
</dbReference>
<feature type="region of interest" description="Disordered" evidence="7">
    <location>
        <begin position="360"/>
        <end position="401"/>
    </location>
</feature>
<evidence type="ECO:0000256" key="7">
    <source>
        <dbReference type="SAM" id="MobiDB-lite"/>
    </source>
</evidence>
<reference evidence="10 11" key="1">
    <citation type="journal article" date="2021" name="Cell">
        <title>Tracing the genetic footprints of vertebrate landing in non-teleost ray-finned fishes.</title>
        <authorList>
            <person name="Bi X."/>
            <person name="Wang K."/>
            <person name="Yang L."/>
            <person name="Pan H."/>
            <person name="Jiang H."/>
            <person name="Wei Q."/>
            <person name="Fang M."/>
            <person name="Yu H."/>
            <person name="Zhu C."/>
            <person name="Cai Y."/>
            <person name="He Y."/>
            <person name="Gan X."/>
            <person name="Zeng H."/>
            <person name="Yu D."/>
            <person name="Zhu Y."/>
            <person name="Jiang H."/>
            <person name="Qiu Q."/>
            <person name="Yang H."/>
            <person name="Zhang Y.E."/>
            <person name="Wang W."/>
            <person name="Zhu M."/>
            <person name="He S."/>
            <person name="Zhang G."/>
        </authorList>
    </citation>
    <scope>NUCLEOTIDE SEQUENCE [LARGE SCALE GENOMIC DNA]</scope>
    <source>
        <strain evidence="10">Bchr_013</strain>
    </source>
</reference>
<evidence type="ECO:0000313" key="11">
    <source>
        <dbReference type="Proteomes" id="UP000886611"/>
    </source>
</evidence>
<comment type="caution">
    <text evidence="10">The sequence shown here is derived from an EMBL/GenBank/DDBJ whole genome shotgun (WGS) entry which is preliminary data.</text>
</comment>
<name>A0A8X8BPU2_POLSE</name>
<dbReference type="GO" id="GO:0005739">
    <property type="term" value="C:mitochondrion"/>
    <property type="evidence" value="ECO:0007669"/>
    <property type="project" value="TreeGrafter"/>
</dbReference>
<feature type="domain" description="C2" evidence="8">
    <location>
        <begin position="1"/>
        <end position="123"/>
    </location>
</feature>
<feature type="region of interest" description="Disordered" evidence="7">
    <location>
        <begin position="1569"/>
        <end position="1598"/>
    </location>
</feature>
<dbReference type="PANTHER" id="PTHR15746:SF14">
    <property type="entry name" value="RAB11 FAMILY-INTERACTING PROTEIN 5"/>
    <property type="match status" value="1"/>
</dbReference>
<dbReference type="InterPro" id="IPR019018">
    <property type="entry name" value="Rab-bd_FIP-RBD"/>
</dbReference>
<feature type="compositionally biased region" description="Basic and acidic residues" evidence="7">
    <location>
        <begin position="433"/>
        <end position="444"/>
    </location>
</feature>
<dbReference type="SMART" id="SM00239">
    <property type="entry name" value="C2"/>
    <property type="match status" value="1"/>
</dbReference>
<dbReference type="GO" id="GO:0015031">
    <property type="term" value="P:protein transport"/>
    <property type="evidence" value="ECO:0007669"/>
    <property type="project" value="UniProtKB-KW"/>
</dbReference>
<feature type="region of interest" description="Disordered" evidence="7">
    <location>
        <begin position="429"/>
        <end position="492"/>
    </location>
</feature>
<feature type="domain" description="FIP-RBD" evidence="9">
    <location>
        <begin position="1674"/>
        <end position="1736"/>
    </location>
</feature>
<keyword evidence="2" id="KW-0813">Transport</keyword>
<evidence type="ECO:0000256" key="2">
    <source>
        <dbReference type="ARBA" id="ARBA00022448"/>
    </source>
</evidence>
<feature type="compositionally biased region" description="Basic and acidic residues" evidence="7">
    <location>
        <begin position="482"/>
        <end position="492"/>
    </location>
</feature>
<keyword evidence="5" id="KW-0653">Protein transport</keyword>
<dbReference type="InterPro" id="IPR000008">
    <property type="entry name" value="C2_dom"/>
</dbReference>
<dbReference type="PROSITE" id="PS51511">
    <property type="entry name" value="FIP_RBD"/>
    <property type="match status" value="1"/>
</dbReference>
<dbReference type="GO" id="GO:0005769">
    <property type="term" value="C:early endosome"/>
    <property type="evidence" value="ECO:0007669"/>
    <property type="project" value="TreeGrafter"/>
</dbReference>
<feature type="compositionally biased region" description="Acidic residues" evidence="7">
    <location>
        <begin position="202"/>
        <end position="213"/>
    </location>
</feature>
<dbReference type="Gene3D" id="2.60.40.150">
    <property type="entry name" value="C2 domain"/>
    <property type="match status" value="1"/>
</dbReference>
<feature type="coiled-coil region" evidence="6">
    <location>
        <begin position="1687"/>
        <end position="1717"/>
    </location>
</feature>
<dbReference type="FunFam" id="2.60.40.150:FF:000070">
    <property type="entry name" value="rab11 family-interacting protein 2 isoform X1"/>
    <property type="match status" value="1"/>
</dbReference>
<feature type="non-terminal residue" evidence="10">
    <location>
        <position position="1745"/>
    </location>
</feature>
<dbReference type="GO" id="GO:0030141">
    <property type="term" value="C:secretory granule"/>
    <property type="evidence" value="ECO:0007669"/>
    <property type="project" value="TreeGrafter"/>
</dbReference>
<dbReference type="GO" id="GO:0031267">
    <property type="term" value="F:small GTPase binding"/>
    <property type="evidence" value="ECO:0007669"/>
    <property type="project" value="InterPro"/>
</dbReference>
<feature type="compositionally biased region" description="Basic residues" evidence="7">
    <location>
        <begin position="219"/>
        <end position="231"/>
    </location>
</feature>
<evidence type="ECO:0000256" key="6">
    <source>
        <dbReference type="SAM" id="Coils"/>
    </source>
</evidence>
<gene>
    <name evidence="10" type="primary">Rab11fip5</name>
    <name evidence="10" type="ORF">GTO96_0016985</name>
</gene>
<evidence type="ECO:0000259" key="9">
    <source>
        <dbReference type="PROSITE" id="PS51511"/>
    </source>
</evidence>
<dbReference type="InterPro" id="IPR035892">
    <property type="entry name" value="C2_domain_sf"/>
</dbReference>
<dbReference type="PROSITE" id="PS50004">
    <property type="entry name" value="C2"/>
    <property type="match status" value="1"/>
</dbReference>
<dbReference type="SUPFAM" id="SSF49562">
    <property type="entry name" value="C2 domain (Calcium/lipid-binding domain, CaLB)"/>
    <property type="match status" value="1"/>
</dbReference>
<feature type="compositionally biased region" description="Low complexity" evidence="7">
    <location>
        <begin position="238"/>
        <end position="256"/>
    </location>
</feature>
<dbReference type="InterPro" id="IPR037789">
    <property type="entry name" value="FIP_classI"/>
</dbReference>
<evidence type="ECO:0000256" key="4">
    <source>
        <dbReference type="ARBA" id="ARBA00022753"/>
    </source>
</evidence>
<evidence type="ECO:0000259" key="8">
    <source>
        <dbReference type="PROSITE" id="PS50004"/>
    </source>
</evidence>
<keyword evidence="11" id="KW-1185">Reference proteome</keyword>
<dbReference type="GO" id="GO:0045335">
    <property type="term" value="C:phagocytic vesicle"/>
    <property type="evidence" value="ECO:0007669"/>
    <property type="project" value="TreeGrafter"/>
</dbReference>
<dbReference type="Gene3D" id="1.20.5.2440">
    <property type="match status" value="1"/>
</dbReference>
<keyword evidence="3" id="KW-0597">Phosphoprotein</keyword>
<dbReference type="EMBL" id="JAATIS010001721">
    <property type="protein sequence ID" value="KAG2466003.1"/>
    <property type="molecule type" value="Genomic_DNA"/>
</dbReference>
<protein>
    <submittedName>
        <fullName evidence="10">RFIP5 protein</fullName>
    </submittedName>
</protein>
<dbReference type="Pfam" id="PF09457">
    <property type="entry name" value="RBD-FIP"/>
    <property type="match status" value="1"/>
</dbReference>
<comment type="subcellular location">
    <subcellularLocation>
        <location evidence="1">Recycling endosome</location>
    </subcellularLocation>
</comment>
<evidence type="ECO:0000256" key="3">
    <source>
        <dbReference type="ARBA" id="ARBA00022553"/>
    </source>
</evidence>
<dbReference type="SUPFAM" id="SSF144270">
    <property type="entry name" value="Eferin C-derminal domain-like"/>
    <property type="match status" value="1"/>
</dbReference>
<dbReference type="InterPro" id="IPR037245">
    <property type="entry name" value="FIP-RBD_C_sf"/>
</dbReference>
<dbReference type="GO" id="GO:0055037">
    <property type="term" value="C:recycling endosome"/>
    <property type="evidence" value="ECO:0007669"/>
    <property type="project" value="UniProtKB-SubCell"/>
</dbReference>